<evidence type="ECO:0000256" key="4">
    <source>
        <dbReference type="ARBA" id="ARBA00023163"/>
    </source>
</evidence>
<dbReference type="PRINTS" id="PR00039">
    <property type="entry name" value="HTHLYSR"/>
</dbReference>
<reference evidence="6 7" key="1">
    <citation type="submission" date="2020-03" db="EMBL/GenBank/DDBJ databases">
        <title>Weissella sp. nov., isolated from Cybister lewisianus.</title>
        <authorList>
            <person name="Hyun D.-W."/>
            <person name="Bae J.-W."/>
        </authorList>
    </citation>
    <scope>NUCLEOTIDE SEQUENCE [LARGE SCALE GENOMIC DNA]</scope>
    <source>
        <strain evidence="6 7">HDW19</strain>
    </source>
</reference>
<keyword evidence="4" id="KW-0804">Transcription</keyword>
<evidence type="ECO:0000256" key="2">
    <source>
        <dbReference type="ARBA" id="ARBA00023015"/>
    </source>
</evidence>
<keyword evidence="7" id="KW-1185">Reference proteome</keyword>
<dbReference type="Gene3D" id="3.40.190.10">
    <property type="entry name" value="Periplasmic binding protein-like II"/>
    <property type="match status" value="2"/>
</dbReference>
<dbReference type="InterPro" id="IPR036388">
    <property type="entry name" value="WH-like_DNA-bd_sf"/>
</dbReference>
<comment type="similarity">
    <text evidence="1">Belongs to the LysR transcriptional regulatory family.</text>
</comment>
<evidence type="ECO:0000313" key="6">
    <source>
        <dbReference type="EMBL" id="QIL50796.1"/>
    </source>
</evidence>
<dbReference type="InterPro" id="IPR005119">
    <property type="entry name" value="LysR_subst-bd"/>
</dbReference>
<proteinExistence type="inferred from homology"/>
<dbReference type="AlphaFoldDB" id="A0A6G8B0L6"/>
<sequence>MFDLFETFITVYETKSFTHAAQHLFISQPTVTVRIKKLEHELKTTLFLRDQNHQVIPTEAATLFYPQAVSQLKDWQQFQANMHQRSADKIPFRIAVSHSAATSIMPIIFKALNPFLDTLDLTIEMQNSEEVFQLVCNHAISFGIIEKPIRGDQTQSFALFSDELVLAGPQDTGNFFIREEGSGVSHYTKQYLKSTSLKIDHLISMNSNDMIVAHLQAGLGASLISRRFITPSMPFQELDHQYHRIFYGLAYLDERDPIVLKIINAIRTLGTLYK</sequence>
<dbReference type="PANTHER" id="PTHR30126">
    <property type="entry name" value="HTH-TYPE TRANSCRIPTIONAL REGULATOR"/>
    <property type="match status" value="1"/>
</dbReference>
<dbReference type="GO" id="GO:0000976">
    <property type="term" value="F:transcription cis-regulatory region binding"/>
    <property type="evidence" value="ECO:0007669"/>
    <property type="project" value="TreeGrafter"/>
</dbReference>
<dbReference type="GO" id="GO:0003700">
    <property type="term" value="F:DNA-binding transcription factor activity"/>
    <property type="evidence" value="ECO:0007669"/>
    <property type="project" value="InterPro"/>
</dbReference>
<dbReference type="PROSITE" id="PS50931">
    <property type="entry name" value="HTH_LYSR"/>
    <property type="match status" value="1"/>
</dbReference>
<feature type="domain" description="HTH lysR-type" evidence="5">
    <location>
        <begin position="1"/>
        <end position="58"/>
    </location>
</feature>
<dbReference type="InterPro" id="IPR000847">
    <property type="entry name" value="LysR_HTH_N"/>
</dbReference>
<protein>
    <submittedName>
        <fullName evidence="6">LysR family transcriptional regulator</fullName>
    </submittedName>
</protein>
<dbReference type="KEGG" id="wco:G7084_05400"/>
<dbReference type="EMBL" id="CP049888">
    <property type="protein sequence ID" value="QIL50796.1"/>
    <property type="molecule type" value="Genomic_DNA"/>
</dbReference>
<dbReference type="InterPro" id="IPR036390">
    <property type="entry name" value="WH_DNA-bd_sf"/>
</dbReference>
<keyword evidence="3" id="KW-0238">DNA-binding</keyword>
<dbReference type="SUPFAM" id="SSF53850">
    <property type="entry name" value="Periplasmic binding protein-like II"/>
    <property type="match status" value="1"/>
</dbReference>
<dbReference type="RefSeq" id="WP_166010747.1">
    <property type="nucleotide sequence ID" value="NZ_CP049888.1"/>
</dbReference>
<dbReference type="Proteomes" id="UP000500741">
    <property type="component" value="Chromosome"/>
</dbReference>
<dbReference type="Pfam" id="PF03466">
    <property type="entry name" value="LysR_substrate"/>
    <property type="match status" value="1"/>
</dbReference>
<evidence type="ECO:0000256" key="3">
    <source>
        <dbReference type="ARBA" id="ARBA00023125"/>
    </source>
</evidence>
<evidence type="ECO:0000313" key="7">
    <source>
        <dbReference type="Proteomes" id="UP000500741"/>
    </source>
</evidence>
<name>A0A6G8B0L6_9LACO</name>
<dbReference type="PANTHER" id="PTHR30126:SF40">
    <property type="entry name" value="HTH-TYPE TRANSCRIPTIONAL REGULATOR GLTR"/>
    <property type="match status" value="1"/>
</dbReference>
<organism evidence="6 7">
    <name type="scientific">Weissella coleopterorum</name>
    <dbReference type="NCBI Taxonomy" id="2714949"/>
    <lineage>
        <taxon>Bacteria</taxon>
        <taxon>Bacillati</taxon>
        <taxon>Bacillota</taxon>
        <taxon>Bacilli</taxon>
        <taxon>Lactobacillales</taxon>
        <taxon>Lactobacillaceae</taxon>
        <taxon>Weissella</taxon>
    </lineage>
</organism>
<evidence type="ECO:0000259" key="5">
    <source>
        <dbReference type="PROSITE" id="PS50931"/>
    </source>
</evidence>
<gene>
    <name evidence="6" type="ORF">G7084_05400</name>
</gene>
<keyword evidence="2" id="KW-0805">Transcription regulation</keyword>
<dbReference type="Gene3D" id="1.10.10.10">
    <property type="entry name" value="Winged helix-like DNA-binding domain superfamily/Winged helix DNA-binding domain"/>
    <property type="match status" value="1"/>
</dbReference>
<dbReference type="Pfam" id="PF00126">
    <property type="entry name" value="HTH_1"/>
    <property type="match status" value="1"/>
</dbReference>
<evidence type="ECO:0000256" key="1">
    <source>
        <dbReference type="ARBA" id="ARBA00009437"/>
    </source>
</evidence>
<accession>A0A6G8B0L6</accession>
<dbReference type="SUPFAM" id="SSF46785">
    <property type="entry name" value="Winged helix' DNA-binding domain"/>
    <property type="match status" value="1"/>
</dbReference>